<proteinExistence type="predicted"/>
<dbReference type="EMBL" id="AP014809">
    <property type="protein sequence ID" value="BAU90276.1"/>
    <property type="molecule type" value="Genomic_DNA"/>
</dbReference>
<dbReference type="RefSeq" id="WP_157914146.1">
    <property type="nucleotide sequence ID" value="NZ_AP014809.1"/>
</dbReference>
<dbReference type="SUPFAM" id="SSF103515">
    <property type="entry name" value="Autotransporter"/>
    <property type="match status" value="1"/>
</dbReference>
<protein>
    <submittedName>
        <fullName evidence="2">Outer membrane autotransporter</fullName>
    </submittedName>
</protein>
<organism evidence="2 3">
    <name type="scientific">Methylorubrum populi</name>
    <dbReference type="NCBI Taxonomy" id="223967"/>
    <lineage>
        <taxon>Bacteria</taxon>
        <taxon>Pseudomonadati</taxon>
        <taxon>Pseudomonadota</taxon>
        <taxon>Alphaproteobacteria</taxon>
        <taxon>Hyphomicrobiales</taxon>
        <taxon>Methylobacteriaceae</taxon>
        <taxon>Methylorubrum</taxon>
    </lineage>
</organism>
<gene>
    <name evidence="2" type="ORF">MPPM_1671</name>
</gene>
<evidence type="ECO:0000313" key="2">
    <source>
        <dbReference type="EMBL" id="BAU90276.1"/>
    </source>
</evidence>
<feature type="region of interest" description="Disordered" evidence="1">
    <location>
        <begin position="44"/>
        <end position="66"/>
    </location>
</feature>
<reference evidence="2 3" key="1">
    <citation type="journal article" date="2016" name="Genome Announc.">
        <title>Complete Genome Sequence of Methylobacterium populi P-1M, Isolated from Pink-Pigmented Household Biofilm.</title>
        <authorList>
            <person name="Morohoshi T."/>
            <person name="Ikeda T."/>
        </authorList>
    </citation>
    <scope>NUCLEOTIDE SEQUENCE [LARGE SCALE GENOMIC DNA]</scope>
    <source>
        <strain evidence="2 3">P-1M</strain>
    </source>
</reference>
<evidence type="ECO:0000313" key="3">
    <source>
        <dbReference type="Proteomes" id="UP000218288"/>
    </source>
</evidence>
<dbReference type="Proteomes" id="UP000218288">
    <property type="component" value="Chromosome"/>
</dbReference>
<dbReference type="InterPro" id="IPR036709">
    <property type="entry name" value="Autotransporte_beta_dom_sf"/>
</dbReference>
<sequence length="66" mass="6698">MAPRPPVGDGASFIGTGLPIDRHALVAEAGLSAEVAPNTTLGVSYTGQVGPRAQDHAARGSLTLRF</sequence>
<name>A0A160PCW3_9HYPH</name>
<dbReference type="Gene3D" id="2.40.128.130">
    <property type="entry name" value="Autotransporter beta-domain"/>
    <property type="match status" value="1"/>
</dbReference>
<accession>A0A160PCW3</accession>
<dbReference type="OrthoDB" id="7195851at2"/>
<dbReference type="AlphaFoldDB" id="A0A160PCW3"/>
<evidence type="ECO:0000256" key="1">
    <source>
        <dbReference type="SAM" id="MobiDB-lite"/>
    </source>
</evidence>